<evidence type="ECO:0000313" key="1">
    <source>
        <dbReference type="EMBL" id="KAK9153772.1"/>
    </source>
</evidence>
<dbReference type="Proteomes" id="UP001417504">
    <property type="component" value="Unassembled WGS sequence"/>
</dbReference>
<reference evidence="1 2" key="1">
    <citation type="submission" date="2024-01" db="EMBL/GenBank/DDBJ databases">
        <title>Genome assemblies of Stephania.</title>
        <authorList>
            <person name="Yang L."/>
        </authorList>
    </citation>
    <scope>NUCLEOTIDE SEQUENCE [LARGE SCALE GENOMIC DNA]</scope>
    <source>
        <strain evidence="1">QJT</strain>
        <tissue evidence="1">Leaf</tissue>
    </source>
</reference>
<comment type="caution">
    <text evidence="1">The sequence shown here is derived from an EMBL/GenBank/DDBJ whole genome shotgun (WGS) entry which is preliminary data.</text>
</comment>
<protein>
    <submittedName>
        <fullName evidence="1">Uncharacterized protein</fullName>
    </submittedName>
</protein>
<accession>A0AAP0PRH6</accession>
<gene>
    <name evidence="1" type="ORF">Sjap_001252</name>
</gene>
<name>A0AAP0PRH6_9MAGN</name>
<dbReference type="AlphaFoldDB" id="A0AAP0PRH6"/>
<keyword evidence="2" id="KW-1185">Reference proteome</keyword>
<proteinExistence type="predicted"/>
<evidence type="ECO:0000313" key="2">
    <source>
        <dbReference type="Proteomes" id="UP001417504"/>
    </source>
</evidence>
<organism evidence="1 2">
    <name type="scientific">Stephania japonica</name>
    <dbReference type="NCBI Taxonomy" id="461633"/>
    <lineage>
        <taxon>Eukaryota</taxon>
        <taxon>Viridiplantae</taxon>
        <taxon>Streptophyta</taxon>
        <taxon>Embryophyta</taxon>
        <taxon>Tracheophyta</taxon>
        <taxon>Spermatophyta</taxon>
        <taxon>Magnoliopsida</taxon>
        <taxon>Ranunculales</taxon>
        <taxon>Menispermaceae</taxon>
        <taxon>Menispermoideae</taxon>
        <taxon>Cissampelideae</taxon>
        <taxon>Stephania</taxon>
    </lineage>
</organism>
<dbReference type="EMBL" id="JBBNAE010000001">
    <property type="protein sequence ID" value="KAK9153772.1"/>
    <property type="molecule type" value="Genomic_DNA"/>
</dbReference>
<sequence>MTLSSLCNCIDSRPQIGVSISNNIETRSEFSLKIVELPLYKMNTCPRTYILRSSSSRWGRLPPSSKVIAC</sequence>